<dbReference type="InterPro" id="IPR038491">
    <property type="entry name" value="Velvet_dom_sf"/>
</dbReference>
<evidence type="ECO:0000256" key="4">
    <source>
        <dbReference type="ARBA" id="ARBA00023242"/>
    </source>
</evidence>
<evidence type="ECO:0000313" key="7">
    <source>
        <dbReference type="EMBL" id="KZP18551.1"/>
    </source>
</evidence>
<keyword evidence="8" id="KW-1185">Reference proteome</keyword>
<dbReference type="PANTHER" id="PTHR33572:SF3">
    <property type="entry name" value="VELVET COMPLEX SUBUNIT B"/>
    <property type="match status" value="1"/>
</dbReference>
<dbReference type="Gene3D" id="2.60.40.3960">
    <property type="entry name" value="Velvet domain"/>
    <property type="match status" value="1"/>
</dbReference>
<gene>
    <name evidence="7" type="ORF">FIBSPDRAFT_863575</name>
</gene>
<feature type="region of interest" description="Disordered" evidence="5">
    <location>
        <begin position="11"/>
        <end position="39"/>
    </location>
</feature>
<feature type="compositionally biased region" description="Polar residues" evidence="5">
    <location>
        <begin position="319"/>
        <end position="336"/>
    </location>
</feature>
<dbReference type="OrthoDB" id="5599552at2759"/>
<protein>
    <recommendedName>
        <fullName evidence="6">Velvet domain-containing protein</fullName>
    </recommendedName>
</protein>
<accession>A0A166H6Z6</accession>
<dbReference type="Proteomes" id="UP000076532">
    <property type="component" value="Unassembled WGS sequence"/>
</dbReference>
<keyword evidence="3" id="KW-0804">Transcription</keyword>
<dbReference type="PROSITE" id="PS51821">
    <property type="entry name" value="VELVET"/>
    <property type="match status" value="1"/>
</dbReference>
<reference evidence="7 8" key="1">
    <citation type="journal article" date="2016" name="Mol. Biol. Evol.">
        <title>Comparative Genomics of Early-Diverging Mushroom-Forming Fungi Provides Insights into the Origins of Lignocellulose Decay Capabilities.</title>
        <authorList>
            <person name="Nagy L.G."/>
            <person name="Riley R."/>
            <person name="Tritt A."/>
            <person name="Adam C."/>
            <person name="Daum C."/>
            <person name="Floudas D."/>
            <person name="Sun H."/>
            <person name="Yadav J.S."/>
            <person name="Pangilinan J."/>
            <person name="Larsson K.H."/>
            <person name="Matsuura K."/>
            <person name="Barry K."/>
            <person name="Labutti K."/>
            <person name="Kuo R."/>
            <person name="Ohm R.A."/>
            <person name="Bhattacharya S.S."/>
            <person name="Shirouzu T."/>
            <person name="Yoshinaga Y."/>
            <person name="Martin F.M."/>
            <person name="Grigoriev I.V."/>
            <person name="Hibbett D.S."/>
        </authorList>
    </citation>
    <scope>NUCLEOTIDE SEQUENCE [LARGE SCALE GENOMIC DNA]</scope>
    <source>
        <strain evidence="7 8">CBS 109695</strain>
    </source>
</reference>
<evidence type="ECO:0000256" key="3">
    <source>
        <dbReference type="ARBA" id="ARBA00023163"/>
    </source>
</evidence>
<dbReference type="AlphaFoldDB" id="A0A166H6Z6"/>
<keyword evidence="4" id="KW-0539">Nucleus</keyword>
<evidence type="ECO:0000256" key="1">
    <source>
        <dbReference type="ARBA" id="ARBA00004123"/>
    </source>
</evidence>
<dbReference type="GO" id="GO:0005634">
    <property type="term" value="C:nucleus"/>
    <property type="evidence" value="ECO:0007669"/>
    <property type="project" value="UniProtKB-SubCell"/>
</dbReference>
<feature type="region of interest" description="Disordered" evidence="5">
    <location>
        <begin position="315"/>
        <end position="336"/>
    </location>
</feature>
<keyword evidence="2" id="KW-0805">Transcription regulation</keyword>
<dbReference type="PANTHER" id="PTHR33572">
    <property type="entry name" value="SPORE DEVELOPMENT REGULATOR VOSA"/>
    <property type="match status" value="1"/>
</dbReference>
<sequence>MPPYAEPIAAGRAASSWNTLPPPLADDSGPTEPTADFDGSSYHSFATGQFVGAAIRAELLEIQHAEMGRKYARVDRRALDPPPVVQLKLYRIFGAGTTSESQQEIDYNNVENLGLVCHVDLFSTRSSMTGMSASQSMDQRLIQPSSSASAIAGLVGQQDGSIWPGYQGPTTNASLCFCADSTCDVCCRVHDDMTRGGGSHADTEAAKRTDALVGDLFVQPVTIDYKGKPAIVFAFPDLSVRLEGEFTLRYRAFEIYSRPDTTEDIPVIAQCYGGTFRVYSTKDFPGLRPSTDLTKTLARWGVRLNVRETERKRRKNLCASGNSTSNLAGSAQPLSQ</sequence>
<name>A0A166H6Z6_9AGAM</name>
<comment type="subcellular location">
    <subcellularLocation>
        <location evidence="1">Nucleus</location>
    </subcellularLocation>
</comment>
<dbReference type="Pfam" id="PF11754">
    <property type="entry name" value="Velvet"/>
    <property type="match status" value="1"/>
</dbReference>
<dbReference type="InterPro" id="IPR037525">
    <property type="entry name" value="Velvet_dom"/>
</dbReference>
<dbReference type="EMBL" id="KV417571">
    <property type="protein sequence ID" value="KZP18551.1"/>
    <property type="molecule type" value="Genomic_DNA"/>
</dbReference>
<organism evidence="7 8">
    <name type="scientific">Athelia psychrophila</name>
    <dbReference type="NCBI Taxonomy" id="1759441"/>
    <lineage>
        <taxon>Eukaryota</taxon>
        <taxon>Fungi</taxon>
        <taxon>Dikarya</taxon>
        <taxon>Basidiomycota</taxon>
        <taxon>Agaricomycotina</taxon>
        <taxon>Agaricomycetes</taxon>
        <taxon>Agaricomycetidae</taxon>
        <taxon>Atheliales</taxon>
        <taxon>Atheliaceae</taxon>
        <taxon>Athelia</taxon>
    </lineage>
</organism>
<feature type="domain" description="Velvet" evidence="6">
    <location>
        <begin position="52"/>
        <end position="307"/>
    </location>
</feature>
<evidence type="ECO:0000313" key="8">
    <source>
        <dbReference type="Proteomes" id="UP000076532"/>
    </source>
</evidence>
<evidence type="ECO:0000256" key="2">
    <source>
        <dbReference type="ARBA" id="ARBA00023015"/>
    </source>
</evidence>
<evidence type="ECO:0000259" key="6">
    <source>
        <dbReference type="PROSITE" id="PS51821"/>
    </source>
</evidence>
<dbReference type="InterPro" id="IPR021740">
    <property type="entry name" value="Velvet"/>
</dbReference>
<evidence type="ECO:0000256" key="5">
    <source>
        <dbReference type="SAM" id="MobiDB-lite"/>
    </source>
</evidence>
<proteinExistence type="predicted"/>